<dbReference type="Pfam" id="PF00990">
    <property type="entry name" value="GGDEF"/>
    <property type="match status" value="1"/>
</dbReference>
<dbReference type="InterPro" id="IPR029787">
    <property type="entry name" value="Nucleotide_cyclase"/>
</dbReference>
<dbReference type="Gene3D" id="3.30.70.270">
    <property type="match status" value="1"/>
</dbReference>
<dbReference type="Pfam" id="PF20975">
    <property type="entry name" value="DGCcoil"/>
    <property type="match status" value="1"/>
</dbReference>
<keyword evidence="6" id="KW-1185">Reference proteome</keyword>
<feature type="domain" description="GGDEF" evidence="4">
    <location>
        <begin position="401"/>
        <end position="532"/>
    </location>
</feature>
<dbReference type="SUPFAM" id="SSF55073">
    <property type="entry name" value="Nucleotide cyclase"/>
    <property type="match status" value="1"/>
</dbReference>
<proteinExistence type="predicted"/>
<dbReference type="EMBL" id="BAABFC010000009">
    <property type="protein sequence ID" value="GAA4497124.1"/>
    <property type="molecule type" value="Genomic_DNA"/>
</dbReference>
<dbReference type="PANTHER" id="PTHR45138">
    <property type="entry name" value="REGULATORY COMPONENTS OF SENSORY TRANSDUCTION SYSTEM"/>
    <property type="match status" value="1"/>
</dbReference>
<comment type="caution">
    <text evidence="5">The sequence shown here is derived from an EMBL/GenBank/DDBJ whole genome shotgun (WGS) entry which is preliminary data.</text>
</comment>
<reference evidence="6" key="1">
    <citation type="journal article" date="2019" name="Int. J. Syst. Evol. Microbiol.">
        <title>The Global Catalogue of Microorganisms (GCM) 10K type strain sequencing project: providing services to taxonomists for standard genome sequencing and annotation.</title>
        <authorList>
            <consortium name="The Broad Institute Genomics Platform"/>
            <consortium name="The Broad Institute Genome Sequencing Center for Infectious Disease"/>
            <person name="Wu L."/>
            <person name="Ma J."/>
        </authorList>
    </citation>
    <scope>NUCLEOTIDE SEQUENCE [LARGE SCALE GENOMIC DNA]</scope>
    <source>
        <strain evidence="6">JCM 32226</strain>
    </source>
</reference>
<evidence type="ECO:0000256" key="3">
    <source>
        <dbReference type="SAM" id="Coils"/>
    </source>
</evidence>
<dbReference type="InterPro" id="IPR050469">
    <property type="entry name" value="Diguanylate_Cyclase"/>
</dbReference>
<dbReference type="InterPro" id="IPR000160">
    <property type="entry name" value="GGDEF_dom"/>
</dbReference>
<dbReference type="CDD" id="cd01949">
    <property type="entry name" value="GGDEF"/>
    <property type="match status" value="1"/>
</dbReference>
<evidence type="ECO:0000313" key="5">
    <source>
        <dbReference type="EMBL" id="GAA4497124.1"/>
    </source>
</evidence>
<dbReference type="Proteomes" id="UP001501321">
    <property type="component" value="Unassembled WGS sequence"/>
</dbReference>
<organism evidence="5 6">
    <name type="scientific">Pseudaeromonas paramecii</name>
    <dbReference type="NCBI Taxonomy" id="2138166"/>
    <lineage>
        <taxon>Bacteria</taxon>
        <taxon>Pseudomonadati</taxon>
        <taxon>Pseudomonadota</taxon>
        <taxon>Gammaproteobacteria</taxon>
        <taxon>Aeromonadales</taxon>
        <taxon>Aeromonadaceae</taxon>
        <taxon>Pseudaeromonas</taxon>
    </lineage>
</organism>
<comment type="catalytic activity">
    <reaction evidence="2">
        <text>2 GTP = 3',3'-c-di-GMP + 2 diphosphate</text>
        <dbReference type="Rhea" id="RHEA:24898"/>
        <dbReference type="ChEBI" id="CHEBI:33019"/>
        <dbReference type="ChEBI" id="CHEBI:37565"/>
        <dbReference type="ChEBI" id="CHEBI:58805"/>
        <dbReference type="EC" id="2.7.7.65"/>
    </reaction>
</comment>
<dbReference type="PANTHER" id="PTHR45138:SF9">
    <property type="entry name" value="DIGUANYLATE CYCLASE DGCM-RELATED"/>
    <property type="match status" value="1"/>
</dbReference>
<dbReference type="InterPro" id="IPR043128">
    <property type="entry name" value="Rev_trsase/Diguanyl_cyclase"/>
</dbReference>
<name>A0ABP8Q6Q6_9GAMM</name>
<accession>A0ABP8Q6Q6</accession>
<dbReference type="PROSITE" id="PS50887">
    <property type="entry name" value="GGDEF"/>
    <property type="match status" value="1"/>
</dbReference>
<dbReference type="InterPro" id="IPR048516">
    <property type="entry name" value="DGCcoil"/>
</dbReference>
<keyword evidence="3" id="KW-0175">Coiled coil</keyword>
<evidence type="ECO:0000259" key="4">
    <source>
        <dbReference type="PROSITE" id="PS50887"/>
    </source>
</evidence>
<sequence>MNDASVITGQLTRLREKLEQKELELGQLSEQSELERTRSIQFITRLMQACRGHDRELDNRLAKLRQRFEENQPIHLLANELLVVEKLLQNIDITLEESLRAGRQQLKEGGRTLGAIRLLPEKLRREAKELQQDTEGQTLSELQKRVAHLMELYQQAVRNLLLNKEIPQAAANMAEETAKNECRTLDPQMHIRICDELQRLITELDFTGPVGEQLSEIRRNLLTGVEAADLPALCLELVELIIEGARQERRESHLFLASLNDSLSSVHLQFSESMESSLALHEQGLSNSRHLHRHFEDIHYQLSTASTLEDLKGSIQQNMTLIQTLLQERQCFQERERELLDEMMAMESRLNLLKDETAEYKKRMAQQKHKLLLDSLTQVYNRAALDERLDLEFKRWQRYQSPLGLAIVDIDFFKSINDRFGHLAGDKALKVIARAMSRALRETDFIARYGGEEFVVLLPGIDADSFLAPLEKIRAVVKSIPFRFKDDKVEITVSMGATLFKDGDKSSDAFERADRALYEAKNNGRDRIIYRS</sequence>
<dbReference type="EC" id="2.7.7.65" evidence="1"/>
<evidence type="ECO:0000256" key="1">
    <source>
        <dbReference type="ARBA" id="ARBA00012528"/>
    </source>
</evidence>
<protein>
    <recommendedName>
        <fullName evidence="1">diguanylate cyclase</fullName>
        <ecNumber evidence="1">2.7.7.65</ecNumber>
    </recommendedName>
</protein>
<dbReference type="NCBIfam" id="TIGR00254">
    <property type="entry name" value="GGDEF"/>
    <property type="match status" value="1"/>
</dbReference>
<gene>
    <name evidence="5" type="ORF">GCM10023095_13210</name>
</gene>
<evidence type="ECO:0000256" key="2">
    <source>
        <dbReference type="ARBA" id="ARBA00034247"/>
    </source>
</evidence>
<dbReference type="SMART" id="SM00267">
    <property type="entry name" value="GGDEF"/>
    <property type="match status" value="1"/>
</dbReference>
<feature type="coiled-coil region" evidence="3">
    <location>
        <begin position="322"/>
        <end position="370"/>
    </location>
</feature>
<evidence type="ECO:0000313" key="6">
    <source>
        <dbReference type="Proteomes" id="UP001501321"/>
    </source>
</evidence>
<dbReference type="RefSeq" id="WP_345011278.1">
    <property type="nucleotide sequence ID" value="NZ_BAABFC010000009.1"/>
</dbReference>
<feature type="coiled-coil region" evidence="3">
    <location>
        <begin position="4"/>
        <end position="31"/>
    </location>
</feature>